<dbReference type="GO" id="GO:0016747">
    <property type="term" value="F:acyltransferase activity, transferring groups other than amino-acyl groups"/>
    <property type="evidence" value="ECO:0007669"/>
    <property type="project" value="InterPro"/>
</dbReference>
<dbReference type="SUPFAM" id="SSF55729">
    <property type="entry name" value="Acyl-CoA N-acyltransferases (Nat)"/>
    <property type="match status" value="1"/>
</dbReference>
<feature type="domain" description="N-acetyltransferase" evidence="1">
    <location>
        <begin position="7"/>
        <end position="162"/>
    </location>
</feature>
<dbReference type="KEGG" id="far:ABE41_016510"/>
<dbReference type="PROSITE" id="PS51186">
    <property type="entry name" value="GNAT"/>
    <property type="match status" value="1"/>
</dbReference>
<evidence type="ECO:0000313" key="3">
    <source>
        <dbReference type="Proteomes" id="UP000077412"/>
    </source>
</evidence>
<dbReference type="Proteomes" id="UP000077412">
    <property type="component" value="Chromosome"/>
</dbReference>
<protein>
    <submittedName>
        <fullName evidence="2">GNAT family N-acetyltransferase</fullName>
    </submittedName>
</protein>
<dbReference type="RefSeq" id="WP_066292675.1">
    <property type="nucleotide sequence ID" value="NZ_CP016761.1"/>
</dbReference>
<dbReference type="InterPro" id="IPR000182">
    <property type="entry name" value="GNAT_dom"/>
</dbReference>
<dbReference type="AlphaFoldDB" id="A0A1B1Z833"/>
<keyword evidence="2" id="KW-0808">Transferase</keyword>
<dbReference type="Pfam" id="PF00583">
    <property type="entry name" value="Acetyltransf_1"/>
    <property type="match status" value="1"/>
</dbReference>
<reference evidence="2 3" key="1">
    <citation type="submission" date="2016-08" db="EMBL/GenBank/DDBJ databases">
        <title>Complete genome sequence of Fictibacillus arsenicus G25-54, a strain with toxicity to nematodes and a potential arsenic-resistance activity.</title>
        <authorList>
            <person name="Zheng Z."/>
        </authorList>
    </citation>
    <scope>NUCLEOTIDE SEQUENCE [LARGE SCALE GENOMIC DNA]</scope>
    <source>
        <strain evidence="2 3">G25-54</strain>
    </source>
</reference>
<sequence>MKTLQNPVIKNAEINDKETIKNLMQFYFYDFSEFVEAYVGNNGLFDEYTYLNNYWEEKERFPYLIEKEGKIAGFILVREVQDKDKRYWSISEFFIMKKFRLSGLGKYAAHQVFQIHKGNWEVFQIESNKPAQAFWRKVIKDYTDEQFAERTEEGKVIQAFCS</sequence>
<dbReference type="EMBL" id="CP016761">
    <property type="protein sequence ID" value="ANX13615.1"/>
    <property type="molecule type" value="Genomic_DNA"/>
</dbReference>
<evidence type="ECO:0000313" key="2">
    <source>
        <dbReference type="EMBL" id="ANX13615.1"/>
    </source>
</evidence>
<dbReference type="InterPro" id="IPR016181">
    <property type="entry name" value="Acyl_CoA_acyltransferase"/>
</dbReference>
<gene>
    <name evidence="2" type="ORF">ABE41_016510</name>
</gene>
<evidence type="ECO:0000259" key="1">
    <source>
        <dbReference type="PROSITE" id="PS51186"/>
    </source>
</evidence>
<keyword evidence="3" id="KW-1185">Reference proteome</keyword>
<accession>A0A1B1Z833</accession>
<name>A0A1B1Z833_9BACL</name>
<dbReference type="CDD" id="cd04301">
    <property type="entry name" value="NAT_SF"/>
    <property type="match status" value="1"/>
</dbReference>
<organism evidence="2 3">
    <name type="scientific">Fictibacillus arsenicus</name>
    <dbReference type="NCBI Taxonomy" id="255247"/>
    <lineage>
        <taxon>Bacteria</taxon>
        <taxon>Bacillati</taxon>
        <taxon>Bacillota</taxon>
        <taxon>Bacilli</taxon>
        <taxon>Bacillales</taxon>
        <taxon>Fictibacillaceae</taxon>
        <taxon>Fictibacillus</taxon>
    </lineage>
</organism>
<proteinExistence type="predicted"/>
<dbReference type="Gene3D" id="3.40.630.30">
    <property type="match status" value="1"/>
</dbReference>
<dbReference type="OrthoDB" id="8479334at2"/>